<proteinExistence type="predicted"/>
<name>A0A0E9QYN7_ANGAN</name>
<organism evidence="1">
    <name type="scientific">Anguilla anguilla</name>
    <name type="common">European freshwater eel</name>
    <name type="synonym">Muraena anguilla</name>
    <dbReference type="NCBI Taxonomy" id="7936"/>
    <lineage>
        <taxon>Eukaryota</taxon>
        <taxon>Metazoa</taxon>
        <taxon>Chordata</taxon>
        <taxon>Craniata</taxon>
        <taxon>Vertebrata</taxon>
        <taxon>Euteleostomi</taxon>
        <taxon>Actinopterygii</taxon>
        <taxon>Neopterygii</taxon>
        <taxon>Teleostei</taxon>
        <taxon>Anguilliformes</taxon>
        <taxon>Anguillidae</taxon>
        <taxon>Anguilla</taxon>
    </lineage>
</organism>
<reference evidence="1" key="2">
    <citation type="journal article" date="2015" name="Fish Shellfish Immunol.">
        <title>Early steps in the European eel (Anguilla anguilla)-Vibrio vulnificus interaction in the gills: Role of the RtxA13 toxin.</title>
        <authorList>
            <person name="Callol A."/>
            <person name="Pajuelo D."/>
            <person name="Ebbesson L."/>
            <person name="Teles M."/>
            <person name="MacKenzie S."/>
            <person name="Amaro C."/>
        </authorList>
    </citation>
    <scope>NUCLEOTIDE SEQUENCE</scope>
</reference>
<reference evidence="1" key="1">
    <citation type="submission" date="2014-11" db="EMBL/GenBank/DDBJ databases">
        <authorList>
            <person name="Amaro Gonzalez C."/>
        </authorList>
    </citation>
    <scope>NUCLEOTIDE SEQUENCE</scope>
</reference>
<evidence type="ECO:0000313" key="1">
    <source>
        <dbReference type="EMBL" id="JAH21592.1"/>
    </source>
</evidence>
<dbReference type="AlphaFoldDB" id="A0A0E9QYN7"/>
<protein>
    <submittedName>
        <fullName evidence="1">Uncharacterized protein</fullName>
    </submittedName>
</protein>
<dbReference type="EMBL" id="GBXM01086985">
    <property type="protein sequence ID" value="JAH21592.1"/>
    <property type="molecule type" value="Transcribed_RNA"/>
</dbReference>
<sequence>MKSDQYNSCALESRGPLCTCSVFYDRATVEEQQFKAFNLRYRPINKCLGYDLHTARLQTGMRVVVNF</sequence>
<accession>A0A0E9QYN7</accession>